<dbReference type="Pfam" id="PF02566">
    <property type="entry name" value="OsmC"/>
    <property type="match status" value="1"/>
</dbReference>
<keyword evidence="2" id="KW-1185">Reference proteome</keyword>
<proteinExistence type="predicted"/>
<organism evidence="1 2">
    <name type="scientific">Pontibacter ruber</name>
    <dbReference type="NCBI Taxonomy" id="1343895"/>
    <lineage>
        <taxon>Bacteria</taxon>
        <taxon>Pseudomonadati</taxon>
        <taxon>Bacteroidota</taxon>
        <taxon>Cytophagia</taxon>
        <taxon>Cytophagales</taxon>
        <taxon>Hymenobacteraceae</taxon>
        <taxon>Pontibacter</taxon>
    </lineage>
</organism>
<gene>
    <name evidence="1" type="ORF">ACFSKP_04815</name>
</gene>
<accession>A0ABW5CT49</accession>
<name>A0ABW5CT49_9BACT</name>
<dbReference type="InterPro" id="IPR015946">
    <property type="entry name" value="KH_dom-like_a/b"/>
</dbReference>
<comment type="caution">
    <text evidence="1">The sequence shown here is derived from an EMBL/GenBank/DDBJ whole genome shotgun (WGS) entry which is preliminary data.</text>
</comment>
<sequence length="144" mass="15732">MQVNLTRVDQDFHFQATGDAGVIINIDGSPAIGGHNAGARPMELMLMGLGGCSAIDIIQILKKQRQQIDSFDITVKGERVEGEVPSVFKSIHIHFALSGPLDEQKVQRAVELSLEKYCSVAFILYKTATIDYTVEVIRAGATQE</sequence>
<dbReference type="Proteomes" id="UP001597374">
    <property type="component" value="Unassembled WGS sequence"/>
</dbReference>
<dbReference type="Gene3D" id="3.30.300.20">
    <property type="match status" value="1"/>
</dbReference>
<dbReference type="InterPro" id="IPR036102">
    <property type="entry name" value="OsmC/Ohrsf"/>
</dbReference>
<protein>
    <submittedName>
        <fullName evidence="1">OsmC family protein</fullName>
        <ecNumber evidence="1">1.11.1.-</ecNumber>
    </submittedName>
</protein>
<dbReference type="PANTHER" id="PTHR34352">
    <property type="entry name" value="PROTEIN YHFA"/>
    <property type="match status" value="1"/>
</dbReference>
<dbReference type="EMBL" id="JBHUIM010000001">
    <property type="protein sequence ID" value="MFD2245566.1"/>
    <property type="molecule type" value="Genomic_DNA"/>
</dbReference>
<dbReference type="GO" id="GO:0004601">
    <property type="term" value="F:peroxidase activity"/>
    <property type="evidence" value="ECO:0007669"/>
    <property type="project" value="UniProtKB-KW"/>
</dbReference>
<keyword evidence="1" id="KW-0575">Peroxidase</keyword>
<reference evidence="2" key="1">
    <citation type="journal article" date="2019" name="Int. J. Syst. Evol. Microbiol.">
        <title>The Global Catalogue of Microorganisms (GCM) 10K type strain sequencing project: providing services to taxonomists for standard genome sequencing and annotation.</title>
        <authorList>
            <consortium name="The Broad Institute Genomics Platform"/>
            <consortium name="The Broad Institute Genome Sequencing Center for Infectious Disease"/>
            <person name="Wu L."/>
            <person name="Ma J."/>
        </authorList>
    </citation>
    <scope>NUCLEOTIDE SEQUENCE [LARGE SCALE GENOMIC DNA]</scope>
    <source>
        <strain evidence="2">CGMCC 4.1782</strain>
    </source>
</reference>
<dbReference type="RefSeq" id="WP_250428928.1">
    <property type="nucleotide sequence ID" value="NZ_JALPRR010000002.1"/>
</dbReference>
<dbReference type="SUPFAM" id="SSF82784">
    <property type="entry name" value="OsmC-like"/>
    <property type="match status" value="1"/>
</dbReference>
<dbReference type="InterPro" id="IPR003718">
    <property type="entry name" value="OsmC/Ohr_fam"/>
</dbReference>
<keyword evidence="1" id="KW-0560">Oxidoreductase</keyword>
<dbReference type="PANTHER" id="PTHR34352:SF1">
    <property type="entry name" value="PROTEIN YHFA"/>
    <property type="match status" value="1"/>
</dbReference>
<dbReference type="EC" id="1.11.1.-" evidence="1"/>
<evidence type="ECO:0000313" key="1">
    <source>
        <dbReference type="EMBL" id="MFD2245566.1"/>
    </source>
</evidence>
<evidence type="ECO:0000313" key="2">
    <source>
        <dbReference type="Proteomes" id="UP001597374"/>
    </source>
</evidence>